<protein>
    <submittedName>
        <fullName evidence="1">Uncharacterized protein</fullName>
    </submittedName>
</protein>
<reference evidence="2" key="1">
    <citation type="journal article" date="2014" name="Genome Announc.">
        <title>Draft genome sequence of Weissella oryzae SG25T, isolated from fermented rice grains.</title>
        <authorList>
            <person name="Tanizawa Y."/>
            <person name="Fujisawa T."/>
            <person name="Mochizuki T."/>
            <person name="Kaminuma E."/>
            <person name="Suzuki Y."/>
            <person name="Nakamura Y."/>
            <person name="Tohno M."/>
        </authorList>
    </citation>
    <scope>NUCLEOTIDE SEQUENCE [LARGE SCALE GENOMIC DNA]</scope>
    <source>
        <strain evidence="2">DSM 25784 / JCM 18191 / LMG 30913 / SG25</strain>
    </source>
</reference>
<dbReference type="RefSeq" id="WP_027699801.1">
    <property type="nucleotide sequence ID" value="NZ_DF820501.1"/>
</dbReference>
<gene>
    <name evidence="1" type="ORF">WOSG25_180340</name>
</gene>
<dbReference type="Proteomes" id="UP000030643">
    <property type="component" value="Unassembled WGS sequence"/>
</dbReference>
<keyword evidence="2" id="KW-1185">Reference proteome</keyword>
<proteinExistence type="predicted"/>
<dbReference type="OrthoDB" id="2150020at2"/>
<organism evidence="1 2">
    <name type="scientific">Weissella oryzae (strain DSM 25784 / JCM 18191 / LMG 30913 / SG25)</name>
    <dbReference type="NCBI Taxonomy" id="1329250"/>
    <lineage>
        <taxon>Bacteria</taxon>
        <taxon>Bacillati</taxon>
        <taxon>Bacillota</taxon>
        <taxon>Bacilli</taxon>
        <taxon>Lactobacillales</taxon>
        <taxon>Lactobacillaceae</taxon>
        <taxon>Weissella</taxon>
    </lineage>
</organism>
<evidence type="ECO:0000313" key="1">
    <source>
        <dbReference type="EMBL" id="GAK31883.1"/>
    </source>
</evidence>
<evidence type="ECO:0000313" key="2">
    <source>
        <dbReference type="Proteomes" id="UP000030643"/>
    </source>
</evidence>
<dbReference type="AlphaFoldDB" id="A0A069CXE0"/>
<sequence>MNKSYYIVRKSDGKYWQQAYEPSGKRIMTWTDNQQLAWRAQSPQLKRWFVRELFKEGVLAMEDAKYNGLEEVYFEDVDRRDY</sequence>
<accession>A0A069CXE0</accession>
<name>A0A069CXE0_WEIOS</name>
<dbReference type="EMBL" id="DF820501">
    <property type="protein sequence ID" value="GAK31883.1"/>
    <property type="molecule type" value="Genomic_DNA"/>
</dbReference>